<dbReference type="InterPro" id="IPR040064">
    <property type="entry name" value="MoaA-like"/>
</dbReference>
<dbReference type="SMART" id="SM00729">
    <property type="entry name" value="Elp3"/>
    <property type="match status" value="1"/>
</dbReference>
<dbReference type="RefSeq" id="WP_165105981.1">
    <property type="nucleotide sequence ID" value="NZ_JAAKYA010000017.1"/>
</dbReference>
<accession>A0A6M1RLE8</accession>
<comment type="cofactor">
    <cofactor evidence="1">
        <name>[4Fe-4S] cluster</name>
        <dbReference type="ChEBI" id="CHEBI:49883"/>
    </cofactor>
</comment>
<dbReference type="Gene3D" id="3.20.20.70">
    <property type="entry name" value="Aldolase class I"/>
    <property type="match status" value="1"/>
</dbReference>
<evidence type="ECO:0000256" key="9">
    <source>
        <dbReference type="ARBA" id="ARBA00023150"/>
    </source>
</evidence>
<dbReference type="InterPro" id="IPR006638">
    <property type="entry name" value="Elp3/MiaA/NifB-like_rSAM"/>
</dbReference>
<dbReference type="GO" id="GO:0006777">
    <property type="term" value="P:Mo-molybdopterin cofactor biosynthetic process"/>
    <property type="evidence" value="ECO:0007669"/>
    <property type="project" value="UniProtKB-KW"/>
</dbReference>
<keyword evidence="10" id="KW-0456">Lyase</keyword>
<dbReference type="InterPro" id="IPR050105">
    <property type="entry name" value="MoCo_biosynth_MoaA/MoaC"/>
</dbReference>
<dbReference type="NCBIfam" id="TIGR02666">
    <property type="entry name" value="moaA"/>
    <property type="match status" value="1"/>
</dbReference>
<dbReference type="GO" id="GO:0061799">
    <property type="term" value="F:cyclic pyranopterin monophosphate synthase activity"/>
    <property type="evidence" value="ECO:0007669"/>
    <property type="project" value="TreeGrafter"/>
</dbReference>
<dbReference type="SFLD" id="SFLDG01067">
    <property type="entry name" value="SPASM/twitch_domain_containing"/>
    <property type="match status" value="1"/>
</dbReference>
<dbReference type="CDD" id="cd01335">
    <property type="entry name" value="Radical_SAM"/>
    <property type="match status" value="1"/>
</dbReference>
<evidence type="ECO:0000256" key="6">
    <source>
        <dbReference type="ARBA" id="ARBA00023004"/>
    </source>
</evidence>
<proteinExistence type="predicted"/>
<dbReference type="SUPFAM" id="SSF102114">
    <property type="entry name" value="Radical SAM enzymes"/>
    <property type="match status" value="1"/>
</dbReference>
<evidence type="ECO:0000256" key="8">
    <source>
        <dbReference type="ARBA" id="ARBA00023134"/>
    </source>
</evidence>
<evidence type="ECO:0000256" key="4">
    <source>
        <dbReference type="ARBA" id="ARBA00022723"/>
    </source>
</evidence>
<dbReference type="InterPro" id="IPR013483">
    <property type="entry name" value="MoaA"/>
</dbReference>
<dbReference type="NCBIfam" id="NF001199">
    <property type="entry name" value="PRK00164.2-1"/>
    <property type="match status" value="1"/>
</dbReference>
<keyword evidence="3" id="KW-0949">S-adenosyl-L-methionine</keyword>
<dbReference type="GO" id="GO:0051539">
    <property type="term" value="F:4 iron, 4 sulfur cluster binding"/>
    <property type="evidence" value="ECO:0007669"/>
    <property type="project" value="UniProtKB-KW"/>
</dbReference>
<evidence type="ECO:0000256" key="7">
    <source>
        <dbReference type="ARBA" id="ARBA00023014"/>
    </source>
</evidence>
<dbReference type="GO" id="GO:0005525">
    <property type="term" value="F:GTP binding"/>
    <property type="evidence" value="ECO:0007669"/>
    <property type="project" value="UniProtKB-KW"/>
</dbReference>
<dbReference type="SFLD" id="SFLDG01383">
    <property type="entry name" value="cyclic_pyranopterin_phosphate"/>
    <property type="match status" value="1"/>
</dbReference>
<evidence type="ECO:0000256" key="5">
    <source>
        <dbReference type="ARBA" id="ARBA00022741"/>
    </source>
</evidence>
<evidence type="ECO:0000313" key="12">
    <source>
        <dbReference type="EMBL" id="NGO38483.1"/>
    </source>
</evidence>
<keyword evidence="13" id="KW-1185">Reference proteome</keyword>
<dbReference type="SFLD" id="SFLDG01386">
    <property type="entry name" value="main_SPASM_domain-containing"/>
    <property type="match status" value="1"/>
</dbReference>
<dbReference type="InterPro" id="IPR010505">
    <property type="entry name" value="MoaA_twitch"/>
</dbReference>
<dbReference type="PANTHER" id="PTHR22960">
    <property type="entry name" value="MOLYBDOPTERIN COFACTOR SYNTHESIS PROTEIN A"/>
    <property type="match status" value="1"/>
</dbReference>
<dbReference type="InterPro" id="IPR007197">
    <property type="entry name" value="rSAM"/>
</dbReference>
<dbReference type="Proteomes" id="UP000477311">
    <property type="component" value="Unassembled WGS sequence"/>
</dbReference>
<dbReference type="PROSITE" id="PS51918">
    <property type="entry name" value="RADICAL_SAM"/>
    <property type="match status" value="1"/>
</dbReference>
<keyword evidence="6" id="KW-0408">Iron</keyword>
<gene>
    <name evidence="12" type="primary">moaA</name>
    <name evidence="12" type="ORF">G4L39_03600</name>
</gene>
<keyword evidence="4" id="KW-0479">Metal-binding</keyword>
<dbReference type="Pfam" id="PF04055">
    <property type="entry name" value="Radical_SAM"/>
    <property type="match status" value="1"/>
</dbReference>
<organism evidence="12 13">
    <name type="scientific">Limisphaera ngatamarikiensis</name>
    <dbReference type="NCBI Taxonomy" id="1324935"/>
    <lineage>
        <taxon>Bacteria</taxon>
        <taxon>Pseudomonadati</taxon>
        <taxon>Verrucomicrobiota</taxon>
        <taxon>Verrucomicrobiia</taxon>
        <taxon>Limisphaerales</taxon>
        <taxon>Limisphaeraceae</taxon>
        <taxon>Limisphaera</taxon>
    </lineage>
</organism>
<dbReference type="AlphaFoldDB" id="A0A6M1RLE8"/>
<evidence type="ECO:0000256" key="10">
    <source>
        <dbReference type="ARBA" id="ARBA00023239"/>
    </source>
</evidence>
<comment type="caution">
    <text evidence="12">The sequence shown here is derived from an EMBL/GenBank/DDBJ whole genome shotgun (WGS) entry which is preliminary data.</text>
</comment>
<keyword evidence="2" id="KW-0004">4Fe-4S</keyword>
<keyword evidence="9" id="KW-0501">Molybdenum cofactor biosynthesis</keyword>
<dbReference type="EMBL" id="JAAKYA010000017">
    <property type="protein sequence ID" value="NGO38483.1"/>
    <property type="molecule type" value="Genomic_DNA"/>
</dbReference>
<sequence length="323" mass="36371">MDSFGRTIDYLRISVTDRCNERCLYCRPHQYKGWIAPGENLSDDDLVRIVRVAAGLGFRKFRLTGGEPLLRPGLVELVRRMASIPGVECIGLSTNGVKLAPLAADLRRAGLRTVNVSLDALDPALYHRITGGRLGPVLEGIQAAVRAGFERVKLNTVLMRHVNESEIWPLIRFSAEHQLPLRLIELMPLTSRDVLTPDNFLSVEEVMERLRREDELVPAPELRLGHGPARYYRLVRTGALVGFIGAMTQTHFCDNCNKMRLTADGRLRPCLGHHDEINLHEALRASDDESLRRLFFHALAIKPREHEFRSCYQPGRPMTAIGG</sequence>
<name>A0A6M1RLE8_9BACT</name>
<reference evidence="12 13" key="1">
    <citation type="submission" date="2020-02" db="EMBL/GenBank/DDBJ databases">
        <title>Draft genome sequence of Limisphaera ngatamarikiensis NGM72.4T, a thermophilic Verrucomicrobia grouped in subdivision 3.</title>
        <authorList>
            <person name="Carere C.R."/>
            <person name="Steen J."/>
            <person name="Hugenholtz P."/>
            <person name="Stott M.B."/>
        </authorList>
    </citation>
    <scope>NUCLEOTIDE SEQUENCE [LARGE SCALE GENOMIC DNA]</scope>
    <source>
        <strain evidence="12 13">NGM72.4</strain>
    </source>
</reference>
<keyword evidence="5" id="KW-0547">Nucleotide-binding</keyword>
<dbReference type="InterPro" id="IPR058240">
    <property type="entry name" value="rSAM_sf"/>
</dbReference>
<protein>
    <submittedName>
        <fullName evidence="12">GTP 3',8-cyclase MoaA</fullName>
    </submittedName>
</protein>
<dbReference type="Pfam" id="PF06463">
    <property type="entry name" value="Mob_synth_C"/>
    <property type="match status" value="1"/>
</dbReference>
<keyword evidence="8" id="KW-0342">GTP-binding</keyword>
<dbReference type="GO" id="GO:0046872">
    <property type="term" value="F:metal ion binding"/>
    <property type="evidence" value="ECO:0007669"/>
    <property type="project" value="UniProtKB-KW"/>
</dbReference>
<evidence type="ECO:0000256" key="3">
    <source>
        <dbReference type="ARBA" id="ARBA00022691"/>
    </source>
</evidence>
<dbReference type="PANTHER" id="PTHR22960:SF0">
    <property type="entry name" value="MOLYBDENUM COFACTOR BIOSYNTHESIS PROTEIN 1"/>
    <property type="match status" value="1"/>
</dbReference>
<feature type="domain" description="Radical SAM core" evidence="11">
    <location>
        <begin position="3"/>
        <end position="229"/>
    </location>
</feature>
<dbReference type="CDD" id="cd21117">
    <property type="entry name" value="Twitch_MoaA"/>
    <property type="match status" value="1"/>
</dbReference>
<evidence type="ECO:0000256" key="2">
    <source>
        <dbReference type="ARBA" id="ARBA00022485"/>
    </source>
</evidence>
<evidence type="ECO:0000313" key="13">
    <source>
        <dbReference type="Proteomes" id="UP000477311"/>
    </source>
</evidence>
<dbReference type="GO" id="GO:0061798">
    <property type="term" value="F:GTP 3',8'-cyclase activity"/>
    <property type="evidence" value="ECO:0007669"/>
    <property type="project" value="TreeGrafter"/>
</dbReference>
<dbReference type="InterPro" id="IPR013785">
    <property type="entry name" value="Aldolase_TIM"/>
</dbReference>
<dbReference type="SFLD" id="SFLDS00029">
    <property type="entry name" value="Radical_SAM"/>
    <property type="match status" value="1"/>
</dbReference>
<keyword evidence="7" id="KW-0411">Iron-sulfur</keyword>
<evidence type="ECO:0000256" key="1">
    <source>
        <dbReference type="ARBA" id="ARBA00001966"/>
    </source>
</evidence>
<evidence type="ECO:0000259" key="11">
    <source>
        <dbReference type="PROSITE" id="PS51918"/>
    </source>
</evidence>